<dbReference type="GO" id="GO:0055052">
    <property type="term" value="C:ATP-binding cassette (ABC) transporter complex, substrate-binding subunit-containing"/>
    <property type="evidence" value="ECO:0007669"/>
    <property type="project" value="TreeGrafter"/>
</dbReference>
<organism evidence="5 6">
    <name type="scientific">Cellulomonas hominis</name>
    <dbReference type="NCBI Taxonomy" id="156981"/>
    <lineage>
        <taxon>Bacteria</taxon>
        <taxon>Bacillati</taxon>
        <taxon>Actinomycetota</taxon>
        <taxon>Actinomycetes</taxon>
        <taxon>Micrococcales</taxon>
        <taxon>Cellulomonadaceae</taxon>
        <taxon>Cellulomonas</taxon>
    </lineage>
</organism>
<feature type="chain" id="PRO_5039688314" evidence="4">
    <location>
        <begin position="21"/>
        <end position="420"/>
    </location>
</feature>
<dbReference type="Gene3D" id="3.40.190.10">
    <property type="entry name" value="Periplasmic binding protein-like II"/>
    <property type="match status" value="1"/>
</dbReference>
<name>A0A7Z8K147_9CELL</name>
<dbReference type="RefSeq" id="WP_154729157.1">
    <property type="nucleotide sequence ID" value="NZ_SZYE01000045.1"/>
</dbReference>
<comment type="caution">
    <text evidence="5">The sequence shown here is derived from an EMBL/GenBank/DDBJ whole genome shotgun (WGS) entry which is preliminary data.</text>
</comment>
<evidence type="ECO:0000256" key="3">
    <source>
        <dbReference type="ARBA" id="ARBA00022729"/>
    </source>
</evidence>
<dbReference type="CDD" id="cd13585">
    <property type="entry name" value="PBP2_TMBP_like"/>
    <property type="match status" value="1"/>
</dbReference>
<proteinExistence type="inferred from homology"/>
<dbReference type="AlphaFoldDB" id="A0A7Z8K147"/>
<evidence type="ECO:0000256" key="4">
    <source>
        <dbReference type="SAM" id="SignalP"/>
    </source>
</evidence>
<dbReference type="Proteomes" id="UP000308121">
    <property type="component" value="Unassembled WGS sequence"/>
</dbReference>
<evidence type="ECO:0000256" key="2">
    <source>
        <dbReference type="ARBA" id="ARBA00022448"/>
    </source>
</evidence>
<reference evidence="5 6" key="1">
    <citation type="submission" date="2019-05" db="EMBL/GenBank/DDBJ databases">
        <title>Genome sequence of Cellulomonas hominis strain CS1.</title>
        <authorList>
            <person name="Belmont J."/>
            <person name="Maclea K.S."/>
        </authorList>
    </citation>
    <scope>NUCLEOTIDE SEQUENCE [LARGE SCALE GENOMIC DNA]</scope>
    <source>
        <strain evidence="5 6">CS1</strain>
    </source>
</reference>
<dbReference type="OrthoDB" id="2509690at2"/>
<evidence type="ECO:0000256" key="1">
    <source>
        <dbReference type="ARBA" id="ARBA00008520"/>
    </source>
</evidence>
<sequence>MRLATKSLVAAGAACTVLLAGCSSSSDGGSAGGGEDGALSGEVTMWIYPIIADEAAHTGFWDAQVAAFTEENPDVDVKVQVYPWAGRDESLTTAIASGTGPDVVYLIPDQLATYQSSIEPVDDYLSAEHVADILPNVADSITVDGQMLGAPLLTSSNPLVCDKAAFDAIGSTTYPATWDDLLDLAPDLAEQGIYATNYWGSPEVTLNMTFYPLLWQAGGDVFSEDGTSVAFNSDEGVEALEFLVELNEGGYLEPDLITTTPSIEQTALAQNKVACTWQSGPADVESYWGTENIVIQPPLTHEETVGYGTVGSLSMLKGSENKAAAGAWIDFVTSADPVTEFVTTAKMFSPLSSTGELYADDPVYGAIEQTIPDTTVGPVNEHAREVMGVLAPEIQAALLGQKSAQEALDDAAASADAMLG</sequence>
<dbReference type="PANTHER" id="PTHR30061:SF50">
    <property type="entry name" value="MALTOSE_MALTODEXTRIN-BINDING PERIPLASMIC PROTEIN"/>
    <property type="match status" value="1"/>
</dbReference>
<keyword evidence="2" id="KW-0813">Transport</keyword>
<dbReference type="GO" id="GO:0015768">
    <property type="term" value="P:maltose transport"/>
    <property type="evidence" value="ECO:0007669"/>
    <property type="project" value="TreeGrafter"/>
</dbReference>
<evidence type="ECO:0000313" key="5">
    <source>
        <dbReference type="EMBL" id="TKR24086.1"/>
    </source>
</evidence>
<dbReference type="EMBL" id="SZYE01000045">
    <property type="protein sequence ID" value="TKR24086.1"/>
    <property type="molecule type" value="Genomic_DNA"/>
</dbReference>
<dbReference type="GO" id="GO:1901982">
    <property type="term" value="F:maltose binding"/>
    <property type="evidence" value="ECO:0007669"/>
    <property type="project" value="TreeGrafter"/>
</dbReference>
<dbReference type="PROSITE" id="PS51257">
    <property type="entry name" value="PROKAR_LIPOPROTEIN"/>
    <property type="match status" value="1"/>
</dbReference>
<evidence type="ECO:0000313" key="6">
    <source>
        <dbReference type="Proteomes" id="UP000308121"/>
    </source>
</evidence>
<protein>
    <submittedName>
        <fullName evidence="5">Sugar ABC transporter substrate-binding protein</fullName>
    </submittedName>
</protein>
<dbReference type="GO" id="GO:0042956">
    <property type="term" value="P:maltodextrin transmembrane transport"/>
    <property type="evidence" value="ECO:0007669"/>
    <property type="project" value="TreeGrafter"/>
</dbReference>
<dbReference type="Pfam" id="PF01547">
    <property type="entry name" value="SBP_bac_1"/>
    <property type="match status" value="1"/>
</dbReference>
<dbReference type="PANTHER" id="PTHR30061">
    <property type="entry name" value="MALTOSE-BINDING PERIPLASMIC PROTEIN"/>
    <property type="match status" value="1"/>
</dbReference>
<keyword evidence="3 4" id="KW-0732">Signal</keyword>
<gene>
    <name evidence="5" type="ORF">FA014_07950</name>
</gene>
<feature type="signal peptide" evidence="4">
    <location>
        <begin position="1"/>
        <end position="20"/>
    </location>
</feature>
<accession>A0A7Z8K147</accession>
<comment type="similarity">
    <text evidence="1">Belongs to the bacterial solute-binding protein 1 family.</text>
</comment>
<dbReference type="InterPro" id="IPR006059">
    <property type="entry name" value="SBP"/>
</dbReference>
<dbReference type="SUPFAM" id="SSF53850">
    <property type="entry name" value="Periplasmic binding protein-like II"/>
    <property type="match status" value="1"/>
</dbReference>